<dbReference type="EMBL" id="VUNB01000002">
    <property type="protein sequence ID" value="MST68517.1"/>
    <property type="molecule type" value="Genomic_DNA"/>
</dbReference>
<keyword evidence="5" id="KW-0804">Transcription</keyword>
<reference evidence="7" key="1">
    <citation type="submission" date="2019-09" db="EMBL/GenBank/DDBJ databases">
        <title>In-depth cultivation of the pig gut microbiome towards novel bacterial diversity and tailored functional studies.</title>
        <authorList>
            <person name="Wylensek D."/>
            <person name="Hitch T.C.A."/>
            <person name="Clavel T."/>
        </authorList>
    </citation>
    <scope>NUCLEOTIDE SEQUENCE</scope>
    <source>
        <strain evidence="7">RF-744-FAT-WT-3</strain>
    </source>
</reference>
<dbReference type="PROSITE" id="PS50995">
    <property type="entry name" value="HTH_MARR_2"/>
    <property type="match status" value="1"/>
</dbReference>
<dbReference type="Gene3D" id="1.10.10.10">
    <property type="entry name" value="Winged helix-like DNA-binding domain superfamily/Winged helix DNA-binding domain"/>
    <property type="match status" value="1"/>
</dbReference>
<feature type="domain" description="HTH marR-type" evidence="6">
    <location>
        <begin position="14"/>
        <end position="144"/>
    </location>
</feature>
<dbReference type="GO" id="GO:0006950">
    <property type="term" value="P:response to stress"/>
    <property type="evidence" value="ECO:0007669"/>
    <property type="project" value="TreeGrafter"/>
</dbReference>
<evidence type="ECO:0000256" key="4">
    <source>
        <dbReference type="ARBA" id="ARBA00023125"/>
    </source>
</evidence>
<dbReference type="SUPFAM" id="SSF46785">
    <property type="entry name" value="Winged helix' DNA-binding domain"/>
    <property type="match status" value="1"/>
</dbReference>
<dbReference type="PRINTS" id="PR00598">
    <property type="entry name" value="HTHMARR"/>
</dbReference>
<dbReference type="PANTHER" id="PTHR33164">
    <property type="entry name" value="TRANSCRIPTIONAL REGULATOR, MARR FAMILY"/>
    <property type="match status" value="1"/>
</dbReference>
<dbReference type="FunFam" id="1.10.10.10:FF:000163">
    <property type="entry name" value="MarR family transcriptional regulator"/>
    <property type="match status" value="1"/>
</dbReference>
<evidence type="ECO:0000256" key="1">
    <source>
        <dbReference type="ARBA" id="ARBA00004496"/>
    </source>
</evidence>
<evidence type="ECO:0000256" key="2">
    <source>
        <dbReference type="ARBA" id="ARBA00022490"/>
    </source>
</evidence>
<name>A0A6A8MAY8_9FIRM</name>
<dbReference type="InterPro" id="IPR055166">
    <property type="entry name" value="Transc_reg_Sar_Rot_HTH"/>
</dbReference>
<comment type="subcellular location">
    <subcellularLocation>
        <location evidence="1">Cytoplasm</location>
    </subcellularLocation>
</comment>
<keyword evidence="2" id="KW-0963">Cytoplasm</keyword>
<dbReference type="InterPro" id="IPR036388">
    <property type="entry name" value="WH-like_DNA-bd_sf"/>
</dbReference>
<dbReference type="SMART" id="SM00347">
    <property type="entry name" value="HTH_MARR"/>
    <property type="match status" value="1"/>
</dbReference>
<sequence length="153" mass="17756">MAAPEDKYDKLKLDHQLCFPLYACAKELVKQYKPFLDPLGLTYTQYLVMMVLWEEREIRVKDLGSRLFLDSGTLTPLLKRMEGKGLVTRRRPEEDERNLIITITDKGFELRDEAVKIPSRMACILPIGQDRARSLYNTLYDLLGIMNGTEQNK</sequence>
<keyword evidence="4" id="KW-0238">DNA-binding</keyword>
<evidence type="ECO:0000313" key="7">
    <source>
        <dbReference type="EMBL" id="MST68517.1"/>
    </source>
</evidence>
<gene>
    <name evidence="7" type="ORF">FYJ66_02780</name>
</gene>
<comment type="caution">
    <text evidence="7">The sequence shown here is derived from an EMBL/GenBank/DDBJ whole genome shotgun (WGS) entry which is preliminary data.</text>
</comment>
<protein>
    <submittedName>
        <fullName evidence="7">MarR family transcriptional regulator</fullName>
    </submittedName>
</protein>
<dbReference type="GO" id="GO:0005737">
    <property type="term" value="C:cytoplasm"/>
    <property type="evidence" value="ECO:0007669"/>
    <property type="project" value="UniProtKB-SubCell"/>
</dbReference>
<dbReference type="Pfam" id="PF22381">
    <property type="entry name" value="Staph_reg_Sar_Rot"/>
    <property type="match status" value="1"/>
</dbReference>
<evidence type="ECO:0000256" key="5">
    <source>
        <dbReference type="ARBA" id="ARBA00023163"/>
    </source>
</evidence>
<organism evidence="7">
    <name type="scientific">Baileyella intestinalis</name>
    <dbReference type="NCBI Taxonomy" id="2606709"/>
    <lineage>
        <taxon>Bacteria</taxon>
        <taxon>Bacillati</taxon>
        <taxon>Bacillota</taxon>
        <taxon>Clostridia</taxon>
        <taxon>Peptostreptococcales</taxon>
        <taxon>Anaerovoracaceae</taxon>
        <taxon>Baileyella</taxon>
    </lineage>
</organism>
<keyword evidence="3" id="KW-0805">Transcription regulation</keyword>
<dbReference type="GO" id="GO:0003677">
    <property type="term" value="F:DNA binding"/>
    <property type="evidence" value="ECO:0007669"/>
    <property type="project" value="UniProtKB-KW"/>
</dbReference>
<dbReference type="InterPro" id="IPR000835">
    <property type="entry name" value="HTH_MarR-typ"/>
</dbReference>
<dbReference type="InterPro" id="IPR036390">
    <property type="entry name" value="WH_DNA-bd_sf"/>
</dbReference>
<dbReference type="PANTHER" id="PTHR33164:SF5">
    <property type="entry name" value="ORGANIC HYDROPEROXIDE RESISTANCE TRANSCRIPTIONAL REGULATOR"/>
    <property type="match status" value="1"/>
</dbReference>
<accession>A0A6A8MAY8</accession>
<dbReference type="InterPro" id="IPR039422">
    <property type="entry name" value="MarR/SlyA-like"/>
</dbReference>
<evidence type="ECO:0000259" key="6">
    <source>
        <dbReference type="PROSITE" id="PS50995"/>
    </source>
</evidence>
<evidence type="ECO:0000256" key="3">
    <source>
        <dbReference type="ARBA" id="ARBA00023015"/>
    </source>
</evidence>
<proteinExistence type="predicted"/>
<dbReference type="AlphaFoldDB" id="A0A6A8MAY8"/>
<dbReference type="RefSeq" id="WP_154571990.1">
    <property type="nucleotide sequence ID" value="NZ_VUNB01000002.1"/>
</dbReference>
<dbReference type="GO" id="GO:0003700">
    <property type="term" value="F:DNA-binding transcription factor activity"/>
    <property type="evidence" value="ECO:0007669"/>
    <property type="project" value="InterPro"/>
</dbReference>